<reference evidence="2" key="2">
    <citation type="journal article" date="2021" name="PeerJ">
        <title>Extensive microbial diversity within the chicken gut microbiome revealed by metagenomics and culture.</title>
        <authorList>
            <person name="Gilroy R."/>
            <person name="Ravi A."/>
            <person name="Getino M."/>
            <person name="Pursley I."/>
            <person name="Horton D.L."/>
            <person name="Alikhan N.F."/>
            <person name="Baker D."/>
            <person name="Gharbi K."/>
            <person name="Hall N."/>
            <person name="Watson M."/>
            <person name="Adriaenssens E.M."/>
            <person name="Foster-Nyarko E."/>
            <person name="Jarju S."/>
            <person name="Secka A."/>
            <person name="Antonio M."/>
            <person name="Oren A."/>
            <person name="Chaudhuri R.R."/>
            <person name="La Ragione R."/>
            <person name="Hildebrand F."/>
            <person name="Pallen M.J."/>
        </authorList>
    </citation>
    <scope>NUCLEOTIDE SEQUENCE</scope>
    <source>
        <strain evidence="2">ChiW17-6978</strain>
    </source>
</reference>
<dbReference type="EMBL" id="DVLF01000154">
    <property type="protein sequence ID" value="HIT50347.1"/>
    <property type="molecule type" value="Genomic_DNA"/>
</dbReference>
<accession>A0A9D1GRH6</accession>
<dbReference type="SUPFAM" id="SSF52200">
    <property type="entry name" value="Toll/Interleukin receptor TIR domain"/>
    <property type="match status" value="1"/>
</dbReference>
<name>A0A9D1GRH6_9MOLU</name>
<dbReference type="InterPro" id="IPR035897">
    <property type="entry name" value="Toll_tir_struct_dom_sf"/>
</dbReference>
<dbReference type="Gene3D" id="3.40.50.10140">
    <property type="entry name" value="Toll/interleukin-1 receptor homology (TIR) domain"/>
    <property type="match status" value="1"/>
</dbReference>
<dbReference type="InterPro" id="IPR000157">
    <property type="entry name" value="TIR_dom"/>
</dbReference>
<protein>
    <submittedName>
        <fullName evidence="2">Toll/interleukin-1 receptor domain-containing protein</fullName>
    </submittedName>
</protein>
<sequence length="379" mass="44147">MSAPNLLSERRANPSRDNYIFISYSHADSEKVYKDLQKLYDEQVNYWYDKELYVGDKWDEVVKVIIEQDHCKGALLYISKNSLKSEAVEKEIKTIFEKQKRNPNFSVILVSPYNLSVLEIIRDIFVSSQDLNGAELEKDFPQERLKTIVEYLTKNILYLVPSENNAHIEEIKKTYKTKKIPVFADDESLLDIYKSRLNIVDIDGNYKLTFGGFPQGESKDLSCPFKDGLTEYNRKKYYTVNKKTYDYTRVVWNMLRLNGRFMTIFPSEVMVFNSLNEIESTLNKEFIELAFCGNEESIVQVDIPDISILKEIENRVSLPVKINSYTKDKSVRFPVEILVFKENENFVLFNRSLKKINAPIKSNTMGFVLPLVTIDLTKV</sequence>
<dbReference type="Pfam" id="PF13676">
    <property type="entry name" value="TIR_2"/>
    <property type="match status" value="1"/>
</dbReference>
<dbReference type="PROSITE" id="PS50104">
    <property type="entry name" value="TIR"/>
    <property type="match status" value="1"/>
</dbReference>
<evidence type="ECO:0000313" key="3">
    <source>
        <dbReference type="Proteomes" id="UP000886758"/>
    </source>
</evidence>
<keyword evidence="2" id="KW-0675">Receptor</keyword>
<gene>
    <name evidence="2" type="ORF">IAD46_04910</name>
</gene>
<comment type="caution">
    <text evidence="2">The sequence shown here is derived from an EMBL/GenBank/DDBJ whole genome shotgun (WGS) entry which is preliminary data.</text>
</comment>
<reference evidence="2" key="1">
    <citation type="submission" date="2020-10" db="EMBL/GenBank/DDBJ databases">
        <authorList>
            <person name="Gilroy R."/>
        </authorList>
    </citation>
    <scope>NUCLEOTIDE SEQUENCE</scope>
    <source>
        <strain evidence="2">ChiW17-6978</strain>
    </source>
</reference>
<evidence type="ECO:0000259" key="1">
    <source>
        <dbReference type="PROSITE" id="PS50104"/>
    </source>
</evidence>
<dbReference type="GO" id="GO:0007165">
    <property type="term" value="P:signal transduction"/>
    <property type="evidence" value="ECO:0007669"/>
    <property type="project" value="InterPro"/>
</dbReference>
<organism evidence="2 3">
    <name type="scientific">Candidatus Pelethenecus faecipullorum</name>
    <dbReference type="NCBI Taxonomy" id="2840900"/>
    <lineage>
        <taxon>Bacteria</taxon>
        <taxon>Bacillati</taxon>
        <taxon>Mycoplasmatota</taxon>
        <taxon>Mollicutes</taxon>
        <taxon>Candidatus Pelethenecus</taxon>
    </lineage>
</organism>
<evidence type="ECO:0000313" key="2">
    <source>
        <dbReference type="EMBL" id="HIT50347.1"/>
    </source>
</evidence>
<feature type="domain" description="TIR" evidence="1">
    <location>
        <begin position="16"/>
        <end position="156"/>
    </location>
</feature>
<dbReference type="AlphaFoldDB" id="A0A9D1GRH6"/>
<dbReference type="Proteomes" id="UP000886758">
    <property type="component" value="Unassembled WGS sequence"/>
</dbReference>
<proteinExistence type="predicted"/>